<dbReference type="InterPro" id="IPR032675">
    <property type="entry name" value="LRR_dom_sf"/>
</dbReference>
<dbReference type="InterPro" id="IPR053197">
    <property type="entry name" value="F-box_SCFL_complex_component"/>
</dbReference>
<dbReference type="InterPro" id="IPR036047">
    <property type="entry name" value="F-box-like_dom_sf"/>
</dbReference>
<protein>
    <recommendedName>
        <fullName evidence="2">F-box domain-containing protein</fullName>
    </recommendedName>
</protein>
<dbReference type="AlphaFoldDB" id="A0ABC9A111"/>
<dbReference type="EMBL" id="OZ075112">
    <property type="protein sequence ID" value="CAL4970836.1"/>
    <property type="molecule type" value="Genomic_DNA"/>
</dbReference>
<dbReference type="PROSITE" id="PS50181">
    <property type="entry name" value="FBOX"/>
    <property type="match status" value="1"/>
</dbReference>
<reference evidence="4" key="1">
    <citation type="submission" date="2024-06" db="EMBL/GenBank/DDBJ databases">
        <authorList>
            <person name="Ryan C."/>
        </authorList>
    </citation>
    <scope>NUCLEOTIDE SEQUENCE [LARGE SCALE GENOMIC DNA]</scope>
</reference>
<dbReference type="SUPFAM" id="SSF52047">
    <property type="entry name" value="RNI-like"/>
    <property type="match status" value="1"/>
</dbReference>
<reference evidence="3 4" key="2">
    <citation type="submission" date="2024-10" db="EMBL/GenBank/DDBJ databases">
        <authorList>
            <person name="Ryan C."/>
        </authorList>
    </citation>
    <scope>NUCLEOTIDE SEQUENCE [LARGE SCALE GENOMIC DNA]</scope>
</reference>
<organism evidence="3 4">
    <name type="scientific">Urochloa decumbens</name>
    <dbReference type="NCBI Taxonomy" id="240449"/>
    <lineage>
        <taxon>Eukaryota</taxon>
        <taxon>Viridiplantae</taxon>
        <taxon>Streptophyta</taxon>
        <taxon>Embryophyta</taxon>
        <taxon>Tracheophyta</taxon>
        <taxon>Spermatophyta</taxon>
        <taxon>Magnoliopsida</taxon>
        <taxon>Liliopsida</taxon>
        <taxon>Poales</taxon>
        <taxon>Poaceae</taxon>
        <taxon>PACMAD clade</taxon>
        <taxon>Panicoideae</taxon>
        <taxon>Panicodae</taxon>
        <taxon>Paniceae</taxon>
        <taxon>Melinidinae</taxon>
        <taxon>Urochloa</taxon>
    </lineage>
</organism>
<dbReference type="Gene3D" id="3.80.10.10">
    <property type="entry name" value="Ribonuclease Inhibitor"/>
    <property type="match status" value="1"/>
</dbReference>
<accession>A0ABC9A111</accession>
<feature type="domain" description="F-box" evidence="2">
    <location>
        <begin position="17"/>
        <end position="54"/>
    </location>
</feature>
<dbReference type="Gene3D" id="1.20.1280.50">
    <property type="match status" value="1"/>
</dbReference>
<dbReference type="PANTHER" id="PTHR34223">
    <property type="entry name" value="OS11G0201299 PROTEIN"/>
    <property type="match status" value="1"/>
</dbReference>
<evidence type="ECO:0000259" key="2">
    <source>
        <dbReference type="PROSITE" id="PS50181"/>
    </source>
</evidence>
<dbReference type="Proteomes" id="UP001497457">
    <property type="component" value="Chromosome 2b"/>
</dbReference>
<name>A0ABC9A111_9POAL</name>
<gene>
    <name evidence="3" type="ORF">URODEC1_LOCUS50304</name>
</gene>
<evidence type="ECO:0000313" key="3">
    <source>
        <dbReference type="EMBL" id="CAL4970836.1"/>
    </source>
</evidence>
<feature type="compositionally biased region" description="Low complexity" evidence="1">
    <location>
        <begin position="85"/>
        <end position="117"/>
    </location>
</feature>
<sequence length="405" mass="44424">MASQTSSRRGKKAAAKRDRLSALPDGVLHRVLRFLDARHPVAVVSLLSRRWRHLWATSPSPTPTTPSASGARSSSSATARRRRCALSASTAATAPPSPTTTGGSATPSAATATTASARSTSTSAAELTVSAIAHCEVIAPKSVVNLPLLTKLHLFFVKFGDDDASGLAAERLSAGCPALEDVSLSQCSLGSFRVSFGNVKTLSITDCEYSDIHVDAPNTRSLRLTVSSRVHLEFMPSLVSAWVYFCGNGPKHLAPCRYALLAALRNVQHLELLRFSLFLQFKGIMGNNSSSEILLFSELKSLYLGEWLVCDFYQPFAYFLRCASNWVTLTIDEWGLYDMHNVVASEEMPMDHKPSEKMKLVSALCGGLETLRFRISKRDDMEEFRRMRVLLKETTKPTDTVLVWF</sequence>
<dbReference type="SUPFAM" id="SSF81383">
    <property type="entry name" value="F-box domain"/>
    <property type="match status" value="1"/>
</dbReference>
<proteinExistence type="predicted"/>
<evidence type="ECO:0000313" key="4">
    <source>
        <dbReference type="Proteomes" id="UP001497457"/>
    </source>
</evidence>
<feature type="compositionally biased region" description="Low complexity" evidence="1">
    <location>
        <begin position="65"/>
        <end position="78"/>
    </location>
</feature>
<dbReference type="InterPro" id="IPR001810">
    <property type="entry name" value="F-box_dom"/>
</dbReference>
<keyword evidence="4" id="KW-1185">Reference proteome</keyword>
<evidence type="ECO:0000256" key="1">
    <source>
        <dbReference type="SAM" id="MobiDB-lite"/>
    </source>
</evidence>
<dbReference type="PANTHER" id="PTHR34223:SF67">
    <property type="entry name" value="F-BOX DOMAIN-CONTAINING PROTEIN"/>
    <property type="match status" value="1"/>
</dbReference>
<dbReference type="Pfam" id="PF00646">
    <property type="entry name" value="F-box"/>
    <property type="match status" value="1"/>
</dbReference>
<feature type="region of interest" description="Disordered" evidence="1">
    <location>
        <begin position="56"/>
        <end position="117"/>
    </location>
</feature>